<protein>
    <submittedName>
        <fullName evidence="1">Uncharacterized protein</fullName>
    </submittedName>
</protein>
<organism evidence="1 2">
    <name type="scientific">Arabis alpina</name>
    <name type="common">Alpine rock-cress</name>
    <dbReference type="NCBI Taxonomy" id="50452"/>
    <lineage>
        <taxon>Eukaryota</taxon>
        <taxon>Viridiplantae</taxon>
        <taxon>Streptophyta</taxon>
        <taxon>Embryophyta</taxon>
        <taxon>Tracheophyta</taxon>
        <taxon>Spermatophyta</taxon>
        <taxon>Magnoliopsida</taxon>
        <taxon>eudicotyledons</taxon>
        <taxon>Gunneridae</taxon>
        <taxon>Pentapetalae</taxon>
        <taxon>rosids</taxon>
        <taxon>malvids</taxon>
        <taxon>Brassicales</taxon>
        <taxon>Brassicaceae</taxon>
        <taxon>Arabideae</taxon>
        <taxon>Arabis</taxon>
    </lineage>
</organism>
<dbReference type="AlphaFoldDB" id="A0A087GXF9"/>
<name>A0A087GXF9_ARAAL</name>
<sequence length="34" mass="3817">MVHQDPSGSLLFSFHNFISSCLWRGANLLLDSHS</sequence>
<keyword evidence="2" id="KW-1185">Reference proteome</keyword>
<gene>
    <name evidence="1" type="ordered locus">AALP_Aa5g161800</name>
</gene>
<evidence type="ECO:0000313" key="2">
    <source>
        <dbReference type="Proteomes" id="UP000029120"/>
    </source>
</evidence>
<proteinExistence type="predicted"/>
<dbReference type="EMBL" id="CM002873">
    <property type="protein sequence ID" value="KFK34561.1"/>
    <property type="molecule type" value="Genomic_DNA"/>
</dbReference>
<dbReference type="Proteomes" id="UP000029120">
    <property type="component" value="Chromosome 5"/>
</dbReference>
<dbReference type="Gramene" id="KFK34561">
    <property type="protein sequence ID" value="KFK34561"/>
    <property type="gene ID" value="AALP_AA5G161800"/>
</dbReference>
<accession>A0A087GXF9</accession>
<reference evidence="2" key="1">
    <citation type="journal article" date="2015" name="Nat. Plants">
        <title>Genome expansion of Arabis alpina linked with retrotransposition and reduced symmetric DNA methylation.</title>
        <authorList>
            <person name="Willing E.M."/>
            <person name="Rawat V."/>
            <person name="Mandakova T."/>
            <person name="Maumus F."/>
            <person name="James G.V."/>
            <person name="Nordstroem K.J."/>
            <person name="Becker C."/>
            <person name="Warthmann N."/>
            <person name="Chica C."/>
            <person name="Szarzynska B."/>
            <person name="Zytnicki M."/>
            <person name="Albani M.C."/>
            <person name="Kiefer C."/>
            <person name="Bergonzi S."/>
            <person name="Castaings L."/>
            <person name="Mateos J.L."/>
            <person name="Berns M.C."/>
            <person name="Bujdoso N."/>
            <person name="Piofczyk T."/>
            <person name="de Lorenzo L."/>
            <person name="Barrero-Sicilia C."/>
            <person name="Mateos I."/>
            <person name="Piednoel M."/>
            <person name="Hagmann J."/>
            <person name="Chen-Min-Tao R."/>
            <person name="Iglesias-Fernandez R."/>
            <person name="Schuster S.C."/>
            <person name="Alonso-Blanco C."/>
            <person name="Roudier F."/>
            <person name="Carbonero P."/>
            <person name="Paz-Ares J."/>
            <person name="Davis S.J."/>
            <person name="Pecinka A."/>
            <person name="Quesneville H."/>
            <person name="Colot V."/>
            <person name="Lysak M.A."/>
            <person name="Weigel D."/>
            <person name="Coupland G."/>
            <person name="Schneeberger K."/>
        </authorList>
    </citation>
    <scope>NUCLEOTIDE SEQUENCE [LARGE SCALE GENOMIC DNA]</scope>
    <source>
        <strain evidence="2">cv. Pajares</strain>
    </source>
</reference>
<evidence type="ECO:0000313" key="1">
    <source>
        <dbReference type="EMBL" id="KFK34561.1"/>
    </source>
</evidence>